<sequence>MKSLYTTLLLLLSYSVTLTAQVKSYQVLDKKTNEPLPYATVEFAANQGVITNEEGVFSYDPATIATAKDSIYISAMGYERIGVWIDDVTEDIIYVSPKAIELSSVYVSNKNLSAEDIIELVADNLENNYADDYLSRTLFFRQADYNDLTKMNIAFEKSTIEELNKKFIDSVVGIIPRKSSYFREVLGTLHGNASEQKFSIIKGAELYDKSNDGSMDALSEKLESILKKNVKPNSYLKIKSGWFLGTKVQMDSIFENNEEAAAVKEEVDKPKENQFLDNRKSVLKDLLNSNLVDEDATLNVIHKSGRYAFTLQGHTLINEQVVYVIDFEPKRGEDFKGQLYINTEDYAVVRVDYQNVKNLKRVKLFGFSYTDNRYSGKTIFAKGPNGKYAIQFMEKIRGARFGVDRPLKIIEKNKFVSGRRKQNELSLGIDVGAASKTKYEVVVFDTQPLSADQYTATTEDKTITPKYMEQYDPSYWQGHTIIEPNTAIKEFTVLENGW</sequence>
<feature type="signal peptide" evidence="1">
    <location>
        <begin position="1"/>
        <end position="20"/>
    </location>
</feature>
<dbReference type="RefSeq" id="WP_130285017.1">
    <property type="nucleotide sequence ID" value="NZ_SGXE01000001.1"/>
</dbReference>
<feature type="chain" id="PRO_5020675577" description="Carboxypeptidase-like protein" evidence="1">
    <location>
        <begin position="21"/>
        <end position="498"/>
    </location>
</feature>
<name>A0A4Q7PHA2_9FLAO</name>
<keyword evidence="1" id="KW-0732">Signal</keyword>
<gene>
    <name evidence="2" type="ORF">EV197_0368</name>
</gene>
<protein>
    <recommendedName>
        <fullName evidence="4">Carboxypeptidase-like protein</fullName>
    </recommendedName>
</protein>
<comment type="caution">
    <text evidence="2">The sequence shown here is derived from an EMBL/GenBank/DDBJ whole genome shotgun (WGS) entry which is preliminary data.</text>
</comment>
<organism evidence="2 3">
    <name type="scientific">Aquimarina brevivitae</name>
    <dbReference type="NCBI Taxonomy" id="323412"/>
    <lineage>
        <taxon>Bacteria</taxon>
        <taxon>Pseudomonadati</taxon>
        <taxon>Bacteroidota</taxon>
        <taxon>Flavobacteriia</taxon>
        <taxon>Flavobacteriales</taxon>
        <taxon>Flavobacteriaceae</taxon>
        <taxon>Aquimarina</taxon>
    </lineage>
</organism>
<evidence type="ECO:0000313" key="3">
    <source>
        <dbReference type="Proteomes" id="UP000292262"/>
    </source>
</evidence>
<dbReference type="SUPFAM" id="SSF49464">
    <property type="entry name" value="Carboxypeptidase regulatory domain-like"/>
    <property type="match status" value="1"/>
</dbReference>
<dbReference type="EMBL" id="SGXE01000001">
    <property type="protein sequence ID" value="RZS99160.1"/>
    <property type="molecule type" value="Genomic_DNA"/>
</dbReference>
<evidence type="ECO:0000313" key="2">
    <source>
        <dbReference type="EMBL" id="RZS99160.1"/>
    </source>
</evidence>
<dbReference type="Proteomes" id="UP000292262">
    <property type="component" value="Unassembled WGS sequence"/>
</dbReference>
<accession>A0A4Q7PHA2</accession>
<evidence type="ECO:0000256" key="1">
    <source>
        <dbReference type="SAM" id="SignalP"/>
    </source>
</evidence>
<dbReference type="OrthoDB" id="1433475at2"/>
<evidence type="ECO:0008006" key="4">
    <source>
        <dbReference type="Google" id="ProtNLM"/>
    </source>
</evidence>
<reference evidence="2 3" key="1">
    <citation type="submission" date="2019-02" db="EMBL/GenBank/DDBJ databases">
        <title>Genomic Encyclopedia of Type Strains, Phase IV (KMG-IV): sequencing the most valuable type-strain genomes for metagenomic binning, comparative biology and taxonomic classification.</title>
        <authorList>
            <person name="Goeker M."/>
        </authorList>
    </citation>
    <scope>NUCLEOTIDE SEQUENCE [LARGE SCALE GENOMIC DNA]</scope>
    <source>
        <strain evidence="2 3">DSM 17196</strain>
    </source>
</reference>
<dbReference type="InterPro" id="IPR008969">
    <property type="entry name" value="CarboxyPept-like_regulatory"/>
</dbReference>
<proteinExistence type="predicted"/>
<dbReference type="AlphaFoldDB" id="A0A4Q7PHA2"/>
<keyword evidence="3" id="KW-1185">Reference proteome</keyword>